<accession>A0ABN6XC33</accession>
<evidence type="ECO:0000313" key="10">
    <source>
        <dbReference type="Proteomes" id="UP001321475"/>
    </source>
</evidence>
<dbReference type="InterPro" id="IPR001282">
    <property type="entry name" value="G6P_DH"/>
</dbReference>
<dbReference type="Pfam" id="PF00479">
    <property type="entry name" value="G6PD_N"/>
    <property type="match status" value="1"/>
</dbReference>
<dbReference type="InterPro" id="IPR022674">
    <property type="entry name" value="G6P_DH_NAD-bd"/>
</dbReference>
<proteinExistence type="predicted"/>
<keyword evidence="4" id="KW-0560">Oxidoreductase</keyword>
<dbReference type="Proteomes" id="UP001321475">
    <property type="component" value="Chromosome"/>
</dbReference>
<evidence type="ECO:0000259" key="8">
    <source>
        <dbReference type="Pfam" id="PF02781"/>
    </source>
</evidence>
<evidence type="ECO:0000256" key="4">
    <source>
        <dbReference type="ARBA" id="ARBA00023002"/>
    </source>
</evidence>
<dbReference type="PRINTS" id="PR00079">
    <property type="entry name" value="G6PDHDRGNASE"/>
</dbReference>
<evidence type="ECO:0000256" key="3">
    <source>
        <dbReference type="ARBA" id="ARBA00022857"/>
    </source>
</evidence>
<keyword evidence="3" id="KW-0521">NADP</keyword>
<comment type="pathway">
    <text evidence="1">Carbohydrate degradation; pentose phosphate pathway; D-ribulose 5-phosphate from D-glucose 6-phosphate (oxidative stage): step 1/3.</text>
</comment>
<evidence type="ECO:0000259" key="7">
    <source>
        <dbReference type="Pfam" id="PF00479"/>
    </source>
</evidence>
<dbReference type="PANTHER" id="PTHR23429:SF0">
    <property type="entry name" value="GLUCOSE-6-PHOSPHATE 1-DEHYDROGENASE"/>
    <property type="match status" value="1"/>
</dbReference>
<feature type="domain" description="Glucose-6-phosphate dehydrogenase C-terminal" evidence="8">
    <location>
        <begin position="203"/>
        <end position="356"/>
    </location>
</feature>
<dbReference type="PANTHER" id="PTHR23429">
    <property type="entry name" value="GLUCOSE-6-PHOSPHATE 1-DEHYDROGENASE G6PD"/>
    <property type="match status" value="1"/>
</dbReference>
<evidence type="ECO:0000256" key="1">
    <source>
        <dbReference type="ARBA" id="ARBA00004937"/>
    </source>
</evidence>
<evidence type="ECO:0000256" key="6">
    <source>
        <dbReference type="SAM" id="MobiDB-lite"/>
    </source>
</evidence>
<evidence type="ECO:0000256" key="5">
    <source>
        <dbReference type="ARBA" id="ARBA00023277"/>
    </source>
</evidence>
<dbReference type="InterPro" id="IPR036291">
    <property type="entry name" value="NAD(P)-bd_dom_sf"/>
</dbReference>
<dbReference type="RefSeq" id="WP_286219235.1">
    <property type="nucleotide sequence ID" value="NZ_AP027729.1"/>
</dbReference>
<keyword evidence="10" id="KW-1185">Reference proteome</keyword>
<reference evidence="10" key="1">
    <citation type="journal article" date="2019" name="Int. J. Syst. Evol. Microbiol.">
        <title>The Global Catalogue of Microorganisms (GCM) 10K type strain sequencing project: providing services to taxonomists for standard genome sequencing and annotation.</title>
        <authorList>
            <consortium name="The Broad Institute Genomics Platform"/>
            <consortium name="The Broad Institute Genome Sequencing Center for Infectious Disease"/>
            <person name="Wu L."/>
            <person name="Ma J."/>
        </authorList>
    </citation>
    <scope>NUCLEOTIDE SEQUENCE [LARGE SCALE GENOMIC DNA]</scope>
    <source>
        <strain evidence="10">NBRC 108565</strain>
    </source>
</reference>
<keyword evidence="5" id="KW-0119">Carbohydrate metabolism</keyword>
<dbReference type="EMBL" id="AP027729">
    <property type="protein sequence ID" value="BDZ42235.1"/>
    <property type="molecule type" value="Genomic_DNA"/>
</dbReference>
<evidence type="ECO:0000313" key="9">
    <source>
        <dbReference type="EMBL" id="BDZ42235.1"/>
    </source>
</evidence>
<dbReference type="InterPro" id="IPR022675">
    <property type="entry name" value="G6P_DH_C"/>
</dbReference>
<sequence>MPHAPTPDQDREQDQDQDPTLPESLVLVLHGARGDLAARMVLPAIHLLESRGLLPDDWRVIGTGRKDIEDAEFVALVKDAVQEFGDAPTGSSWDAFADRLEYATEVSDDEPGELTHRLGELAAPDRLVVHYLAVPPTAFEPITEALAKQGLLEGARVVYEKPYGTDPDSFEALDTVVHRHLAEEQVYRIDHFLAKEGTQNLHVLRFANEMFAAVWNREHVLQVQVDVPETLDVANRAEFYDATGAALDMLVTHLFQTAAEVALETPATLAADAVREAREEVFRHFRELDPAEDVVLGQFEGYTDIDGVDDDSTTDTYVAARLWIDTERWRGVPFVLRSGKRLAGSAQRVTLLLRSPRDPSRAPRPTPSASPCTATG</sequence>
<keyword evidence="2" id="KW-0313">Glucose metabolism</keyword>
<evidence type="ECO:0008006" key="11">
    <source>
        <dbReference type="Google" id="ProtNLM"/>
    </source>
</evidence>
<evidence type="ECO:0000256" key="2">
    <source>
        <dbReference type="ARBA" id="ARBA00022526"/>
    </source>
</evidence>
<feature type="domain" description="Glucose-6-phosphate dehydrogenase NAD-binding" evidence="7">
    <location>
        <begin position="28"/>
        <end position="200"/>
    </location>
</feature>
<feature type="region of interest" description="Disordered" evidence="6">
    <location>
        <begin position="356"/>
        <end position="376"/>
    </location>
</feature>
<name>A0ABN6XC33_9CELL</name>
<dbReference type="SUPFAM" id="SSF55347">
    <property type="entry name" value="Glyceraldehyde-3-phosphate dehydrogenase-like, C-terminal domain"/>
    <property type="match status" value="1"/>
</dbReference>
<dbReference type="Pfam" id="PF02781">
    <property type="entry name" value="G6PD_C"/>
    <property type="match status" value="1"/>
</dbReference>
<dbReference type="Gene3D" id="3.30.360.10">
    <property type="entry name" value="Dihydrodipicolinate Reductase, domain 2"/>
    <property type="match status" value="1"/>
</dbReference>
<dbReference type="Gene3D" id="3.40.50.720">
    <property type="entry name" value="NAD(P)-binding Rossmann-like Domain"/>
    <property type="match status" value="1"/>
</dbReference>
<dbReference type="SUPFAM" id="SSF51735">
    <property type="entry name" value="NAD(P)-binding Rossmann-fold domains"/>
    <property type="match status" value="1"/>
</dbReference>
<organism evidence="9 10">
    <name type="scientific">Paraoerskovia sediminicola</name>
    <dbReference type="NCBI Taxonomy" id="1138587"/>
    <lineage>
        <taxon>Bacteria</taxon>
        <taxon>Bacillati</taxon>
        <taxon>Actinomycetota</taxon>
        <taxon>Actinomycetes</taxon>
        <taxon>Micrococcales</taxon>
        <taxon>Cellulomonadaceae</taxon>
        <taxon>Paraoerskovia</taxon>
    </lineage>
</organism>
<protein>
    <recommendedName>
        <fullName evidence="11">Glucose-6-phosphate 1-dehydrogenase</fullName>
    </recommendedName>
</protein>
<gene>
    <name evidence="9" type="ORF">GCM10025865_15340</name>
</gene>